<reference evidence="1 2" key="1">
    <citation type="journal article" date="2021" name="BMC Genomics">
        <title>Datura genome reveals duplications of psychoactive alkaloid biosynthetic genes and high mutation rate following tissue culture.</title>
        <authorList>
            <person name="Rajewski A."/>
            <person name="Carter-House D."/>
            <person name="Stajich J."/>
            <person name="Litt A."/>
        </authorList>
    </citation>
    <scope>NUCLEOTIDE SEQUENCE [LARGE SCALE GENOMIC DNA]</scope>
    <source>
        <strain evidence="1">AR-01</strain>
    </source>
</reference>
<gene>
    <name evidence="1" type="ORF">HAX54_002626</name>
</gene>
<dbReference type="Proteomes" id="UP000823775">
    <property type="component" value="Unassembled WGS sequence"/>
</dbReference>
<dbReference type="EMBL" id="JACEIK010001118">
    <property type="protein sequence ID" value="MCD7466182.1"/>
    <property type="molecule type" value="Genomic_DNA"/>
</dbReference>
<evidence type="ECO:0000313" key="1">
    <source>
        <dbReference type="EMBL" id="MCD7466182.1"/>
    </source>
</evidence>
<organism evidence="1 2">
    <name type="scientific">Datura stramonium</name>
    <name type="common">Jimsonweed</name>
    <name type="synonym">Common thornapple</name>
    <dbReference type="NCBI Taxonomy" id="4076"/>
    <lineage>
        <taxon>Eukaryota</taxon>
        <taxon>Viridiplantae</taxon>
        <taxon>Streptophyta</taxon>
        <taxon>Embryophyta</taxon>
        <taxon>Tracheophyta</taxon>
        <taxon>Spermatophyta</taxon>
        <taxon>Magnoliopsida</taxon>
        <taxon>eudicotyledons</taxon>
        <taxon>Gunneridae</taxon>
        <taxon>Pentapetalae</taxon>
        <taxon>asterids</taxon>
        <taxon>lamiids</taxon>
        <taxon>Solanales</taxon>
        <taxon>Solanaceae</taxon>
        <taxon>Solanoideae</taxon>
        <taxon>Datureae</taxon>
        <taxon>Datura</taxon>
    </lineage>
</organism>
<comment type="caution">
    <text evidence="1">The sequence shown here is derived from an EMBL/GenBank/DDBJ whole genome shotgun (WGS) entry which is preliminary data.</text>
</comment>
<proteinExistence type="predicted"/>
<sequence>MFDDFMGTMLAVAESKICEGAILGLVGPYVDLSGLWRFNDASRDTPLPGLASVIVFTAFQISKPDLLSYRHSFPLLATPVDPSGLGRFNDASSGFIWIGRFNDASRFLGCVSLGKRCSSSCYGIAGGVLILDGRIVSSWDRVVLLLTVLLFTFDHFLDYFVEMLRFFDPMHEVVRDYRGLLMSESCFNPRDSGCVNFSTHIRAESLVHYFFLLQGLPCHVFRLHYRDKGDGYALCGLVTSDYSIARTGLACTLDLLTVLVVSGTYMLIWLPCLLLHGSSSCWCLNEKINFFDPDCSVAWTMQEQ</sequence>
<evidence type="ECO:0000313" key="2">
    <source>
        <dbReference type="Proteomes" id="UP000823775"/>
    </source>
</evidence>
<accession>A0ABS8T464</accession>
<keyword evidence="2" id="KW-1185">Reference proteome</keyword>
<protein>
    <submittedName>
        <fullName evidence="1">Uncharacterized protein</fullName>
    </submittedName>
</protein>
<name>A0ABS8T464_DATST</name>